<organism evidence="1 2">
    <name type="scientific">Terriglobus albidus</name>
    <dbReference type="NCBI Taxonomy" id="1592106"/>
    <lineage>
        <taxon>Bacteria</taxon>
        <taxon>Pseudomonadati</taxon>
        <taxon>Acidobacteriota</taxon>
        <taxon>Terriglobia</taxon>
        <taxon>Terriglobales</taxon>
        <taxon>Acidobacteriaceae</taxon>
        <taxon>Terriglobus</taxon>
    </lineage>
</organism>
<evidence type="ECO:0000313" key="1">
    <source>
        <dbReference type="EMBL" id="QEE29030.1"/>
    </source>
</evidence>
<dbReference type="OrthoDB" id="116185at2"/>
<dbReference type="RefSeq" id="WP_147648228.1">
    <property type="nucleotide sequence ID" value="NZ_CP042806.1"/>
</dbReference>
<proteinExistence type="predicted"/>
<dbReference type="AlphaFoldDB" id="A0A5B9EE21"/>
<name>A0A5B9EE21_9BACT</name>
<reference evidence="1 2" key="1">
    <citation type="submission" date="2019-08" db="EMBL/GenBank/DDBJ databases">
        <title>Complete genome sequence of Terriglobus albidus strain ORNL.</title>
        <authorList>
            <person name="Podar M."/>
        </authorList>
    </citation>
    <scope>NUCLEOTIDE SEQUENCE [LARGE SCALE GENOMIC DNA]</scope>
    <source>
        <strain evidence="1 2">ORNL</strain>
    </source>
</reference>
<dbReference type="KEGG" id="talb:FTW19_14095"/>
<dbReference type="Proteomes" id="UP000321820">
    <property type="component" value="Chromosome"/>
</dbReference>
<protein>
    <submittedName>
        <fullName evidence="1">Uncharacterized protein</fullName>
    </submittedName>
</protein>
<keyword evidence="2" id="KW-1185">Reference proteome</keyword>
<accession>A0A5B9EE21</accession>
<dbReference type="EMBL" id="CP042806">
    <property type="protein sequence ID" value="QEE29030.1"/>
    <property type="molecule type" value="Genomic_DNA"/>
</dbReference>
<gene>
    <name evidence="1" type="ORF">FTW19_14095</name>
</gene>
<sequence length="217" mass="24161">MVFYISLTSWGQNQQCKVSTFEGEVSYGQTYRHAINRNLELVLDPLPSGWLLRVLPIGKPRPQLDYAELATPPYQSVTPLAVSTDFSFRAQDAIAWNPRNFHFVAASDAFNRLMMAYNNYIGAQDSVSRRSAEGRLTSLVQQTQSGELRILDARIVAGTADQAGLAAMVASHLSETAHSVVATHGEPISPLGRITWFRFRISLWLPEKDTGNTVFCR</sequence>
<evidence type="ECO:0000313" key="2">
    <source>
        <dbReference type="Proteomes" id="UP000321820"/>
    </source>
</evidence>